<comment type="caution">
    <text evidence="2">The sequence shown here is derived from an EMBL/GenBank/DDBJ whole genome shotgun (WGS) entry which is preliminary data.</text>
</comment>
<sequence length="159" mass="18315">MTARVVIYLLICSLLRLMWVIEQPSSSLLEAHPLFAWLCSKISVYKVFIWMGAYGGDSPKPTVLYSNYQFIYKLYCPLPKGKVFEAEMSNKYVDSSGQLRVSGGSDLKMSQHYPERFGIAVFELFMDHRKQIMKEVKNNQEALLNGPIRKELKDPCFNC</sequence>
<organism evidence="2 3">
    <name type="scientific">Durusdinium trenchii</name>
    <dbReference type="NCBI Taxonomy" id="1381693"/>
    <lineage>
        <taxon>Eukaryota</taxon>
        <taxon>Sar</taxon>
        <taxon>Alveolata</taxon>
        <taxon>Dinophyceae</taxon>
        <taxon>Suessiales</taxon>
        <taxon>Symbiodiniaceae</taxon>
        <taxon>Durusdinium</taxon>
    </lineage>
</organism>
<protein>
    <submittedName>
        <fullName evidence="2">Uncharacterized protein</fullName>
    </submittedName>
</protein>
<evidence type="ECO:0000256" key="1">
    <source>
        <dbReference type="SAM" id="SignalP"/>
    </source>
</evidence>
<feature type="chain" id="PRO_5046255640" evidence="1">
    <location>
        <begin position="21"/>
        <end position="159"/>
    </location>
</feature>
<gene>
    <name evidence="2" type="ORF">CCMP2556_LOCUS7254</name>
</gene>
<keyword evidence="1" id="KW-0732">Signal</keyword>
<accession>A0ABP0IL76</accession>
<reference evidence="2 3" key="1">
    <citation type="submission" date="2024-02" db="EMBL/GenBank/DDBJ databases">
        <authorList>
            <person name="Chen Y."/>
            <person name="Shah S."/>
            <person name="Dougan E. K."/>
            <person name="Thang M."/>
            <person name="Chan C."/>
        </authorList>
    </citation>
    <scope>NUCLEOTIDE SEQUENCE [LARGE SCALE GENOMIC DNA]</scope>
</reference>
<proteinExistence type="predicted"/>
<feature type="signal peptide" evidence="1">
    <location>
        <begin position="1"/>
        <end position="20"/>
    </location>
</feature>
<dbReference type="Proteomes" id="UP001642484">
    <property type="component" value="Unassembled WGS sequence"/>
</dbReference>
<name>A0ABP0IL76_9DINO</name>
<evidence type="ECO:0000313" key="2">
    <source>
        <dbReference type="EMBL" id="CAK9003347.1"/>
    </source>
</evidence>
<evidence type="ECO:0000313" key="3">
    <source>
        <dbReference type="Proteomes" id="UP001642484"/>
    </source>
</evidence>
<dbReference type="EMBL" id="CAXAMN010003194">
    <property type="protein sequence ID" value="CAK9003347.1"/>
    <property type="molecule type" value="Genomic_DNA"/>
</dbReference>
<keyword evidence="3" id="KW-1185">Reference proteome</keyword>